<dbReference type="SUPFAM" id="SSF54001">
    <property type="entry name" value="Cysteine proteinases"/>
    <property type="match status" value="1"/>
</dbReference>
<dbReference type="InterPro" id="IPR038765">
    <property type="entry name" value="Papain-like_cys_pep_sf"/>
</dbReference>
<comment type="caution">
    <text evidence="1">The sequence shown here is derived from an EMBL/GenBank/DDBJ whole genome shotgun (WGS) entry which is preliminary data.</text>
</comment>
<evidence type="ECO:0000313" key="1">
    <source>
        <dbReference type="EMBL" id="MSR90983.1"/>
    </source>
</evidence>
<accession>A0A7X2MXN7</accession>
<name>A0A7X2MXN7_9CLOT</name>
<gene>
    <name evidence="1" type="ORF">FYJ33_06075</name>
</gene>
<keyword evidence="2" id="KW-1185">Reference proteome</keyword>
<dbReference type="EMBL" id="VULX01000006">
    <property type="protein sequence ID" value="MSR90983.1"/>
    <property type="molecule type" value="Genomic_DNA"/>
</dbReference>
<evidence type="ECO:0000313" key="2">
    <source>
        <dbReference type="Proteomes" id="UP000460287"/>
    </source>
</evidence>
<dbReference type="AlphaFoldDB" id="A0A7X2MXN7"/>
<proteinExistence type="predicted"/>
<reference evidence="1 2" key="1">
    <citation type="submission" date="2019-08" db="EMBL/GenBank/DDBJ databases">
        <title>In-depth cultivation of the pig gut microbiome towards novel bacterial diversity and tailored functional studies.</title>
        <authorList>
            <person name="Wylensek D."/>
            <person name="Hitch T.C.A."/>
            <person name="Clavel T."/>
        </authorList>
    </citation>
    <scope>NUCLEOTIDE SEQUENCE [LARGE SCALE GENOMIC DNA]</scope>
    <source>
        <strain evidence="1 2">WCA-383-APC-5B</strain>
    </source>
</reference>
<dbReference type="Gene3D" id="3.90.1720.10">
    <property type="entry name" value="endopeptidase domain like (from Nostoc punctiforme)"/>
    <property type="match status" value="1"/>
</dbReference>
<protein>
    <submittedName>
        <fullName evidence="1">Uncharacterized protein</fullName>
    </submittedName>
</protein>
<sequence length="187" mass="21689">MNEDRYIYLVFSFTGTLLSKTIKYVTKDEYAHVSICFEDTFKEMYSFGRKYPSNPIIAGLVKEDLFNGVFVANKDSKCLIYKVPVTEQQYSDLKTGLDKFMSEQSKYRYNFAGLLALRWNMPLKRKYHYFCSQFVSELLINSNIAELKKAPELIKPCELIDINNKLLVFEGTIADFAEKVNLNNACN</sequence>
<dbReference type="RefSeq" id="WP_154530861.1">
    <property type="nucleotide sequence ID" value="NZ_VULX01000006.1"/>
</dbReference>
<dbReference type="Proteomes" id="UP000460287">
    <property type="component" value="Unassembled WGS sequence"/>
</dbReference>
<organism evidence="1 2">
    <name type="scientific">Inconstantimicrobium porci</name>
    <dbReference type="NCBI Taxonomy" id="2652291"/>
    <lineage>
        <taxon>Bacteria</taxon>
        <taxon>Bacillati</taxon>
        <taxon>Bacillota</taxon>
        <taxon>Clostridia</taxon>
        <taxon>Eubacteriales</taxon>
        <taxon>Clostridiaceae</taxon>
        <taxon>Inconstantimicrobium</taxon>
    </lineage>
</organism>